<keyword evidence="1" id="KW-0812">Transmembrane</keyword>
<gene>
    <name evidence="2" type="ORF">Y10_07390</name>
</gene>
<dbReference type="RefSeq" id="WP_281764016.1">
    <property type="nucleotide sequence ID" value="NZ_BRVO01000001.1"/>
</dbReference>
<comment type="caution">
    <text evidence="2">The sequence shown here is derived from an EMBL/GenBank/DDBJ whole genome shotgun (WGS) entry which is preliminary data.</text>
</comment>
<protein>
    <recommendedName>
        <fullName evidence="4">DUF3955 domain-containing protein</fullName>
    </recommendedName>
</protein>
<evidence type="ECO:0000313" key="2">
    <source>
        <dbReference type="EMBL" id="GLB48371.1"/>
    </source>
</evidence>
<accession>A0ABQ5MGE0</accession>
<evidence type="ECO:0000313" key="3">
    <source>
        <dbReference type="Proteomes" id="UP001143543"/>
    </source>
</evidence>
<keyword evidence="3" id="KW-1185">Reference proteome</keyword>
<proteinExistence type="predicted"/>
<feature type="transmembrane region" description="Helical" evidence="1">
    <location>
        <begin position="39"/>
        <end position="62"/>
    </location>
</feature>
<keyword evidence="1" id="KW-0472">Membrane</keyword>
<evidence type="ECO:0000256" key="1">
    <source>
        <dbReference type="SAM" id="Phobius"/>
    </source>
</evidence>
<dbReference type="EMBL" id="BRVO01000001">
    <property type="protein sequence ID" value="GLB48371.1"/>
    <property type="molecule type" value="Genomic_DNA"/>
</dbReference>
<evidence type="ECO:0008006" key="4">
    <source>
        <dbReference type="Google" id="ProtNLM"/>
    </source>
</evidence>
<keyword evidence="1" id="KW-1133">Transmembrane helix</keyword>
<organism evidence="2 3">
    <name type="scientific">Neptunitalea lumnitzerae</name>
    <dbReference type="NCBI Taxonomy" id="2965509"/>
    <lineage>
        <taxon>Bacteria</taxon>
        <taxon>Pseudomonadati</taxon>
        <taxon>Bacteroidota</taxon>
        <taxon>Flavobacteriia</taxon>
        <taxon>Flavobacteriales</taxon>
        <taxon>Flavobacteriaceae</taxon>
        <taxon>Neptunitalea</taxon>
    </lineage>
</organism>
<name>A0ABQ5MGE0_9FLAO</name>
<sequence>MKNRRFIVLIVSLACLITGYVWNAKDTFQMEIEGNNYIISYQFVFLSLAILLALAFLLTTLIKLFKR</sequence>
<dbReference type="Proteomes" id="UP001143543">
    <property type="component" value="Unassembled WGS sequence"/>
</dbReference>
<reference evidence="2" key="1">
    <citation type="submission" date="2022-07" db="EMBL/GenBank/DDBJ databases">
        <title>Taxonomy of Novel Oxalotrophic and Methylotrophic Bacteria.</title>
        <authorList>
            <person name="Sahin N."/>
            <person name="Tani A."/>
        </authorList>
    </citation>
    <scope>NUCLEOTIDE SEQUENCE</scope>
    <source>
        <strain evidence="2">Y10</strain>
    </source>
</reference>